<proteinExistence type="predicted"/>
<keyword evidence="3" id="KW-1185">Reference proteome</keyword>
<dbReference type="STRING" id="53501.SAMN04488043_11926"/>
<evidence type="ECO:0008006" key="4">
    <source>
        <dbReference type="Google" id="ProtNLM"/>
    </source>
</evidence>
<evidence type="ECO:0000313" key="3">
    <source>
        <dbReference type="Proteomes" id="UP000051587"/>
    </source>
</evidence>
<dbReference type="EMBL" id="CYSA01000003">
    <property type="protein sequence ID" value="CUH62391.1"/>
    <property type="molecule type" value="Genomic_DNA"/>
</dbReference>
<organism evidence="2 3">
    <name type="scientific">Thalassovita gelatinovora</name>
    <name type="common">Thalassobius gelatinovorus</name>
    <dbReference type="NCBI Taxonomy" id="53501"/>
    <lineage>
        <taxon>Bacteria</taxon>
        <taxon>Pseudomonadati</taxon>
        <taxon>Pseudomonadota</taxon>
        <taxon>Alphaproteobacteria</taxon>
        <taxon>Rhodobacterales</taxon>
        <taxon>Roseobacteraceae</taxon>
        <taxon>Thalassovita</taxon>
    </lineage>
</organism>
<sequence length="227" mass="24293">MGARVVSNSDSFIEEVTEEVRRDRLFALIRRYGWIAVLAVLTLVGGAAWNEWRKAQNIAAAQALGDEIVVALEADAAQDRADALATITSETAQGDLVVSLLRAAQLEEAGDTVGALQLLDALAANGDAPAIYRQVAGFKSLLLQADTLSADQRRLRLDGLIQTGSTLRLLAEEQLALIDMSENMPQAAIERLQRIIADAEATTGLRRRASQLIVALGGDTATETNTN</sequence>
<dbReference type="Proteomes" id="UP000051587">
    <property type="component" value="Unassembled WGS sequence"/>
</dbReference>
<feature type="transmembrane region" description="Helical" evidence="1">
    <location>
        <begin position="31"/>
        <end position="49"/>
    </location>
</feature>
<evidence type="ECO:0000313" key="2">
    <source>
        <dbReference type="EMBL" id="CUH62391.1"/>
    </source>
</evidence>
<gene>
    <name evidence="2" type="ORF">TG4357_00076</name>
</gene>
<name>A0A0P1FP01_THAGE</name>
<dbReference type="RefSeq" id="WP_306345468.1">
    <property type="nucleotide sequence ID" value="NZ_CP051181.1"/>
</dbReference>
<keyword evidence="1" id="KW-0472">Membrane</keyword>
<evidence type="ECO:0000256" key="1">
    <source>
        <dbReference type="SAM" id="Phobius"/>
    </source>
</evidence>
<keyword evidence="1" id="KW-1133">Transmembrane helix</keyword>
<dbReference type="AlphaFoldDB" id="A0A0P1FP01"/>
<accession>A0A0P1FP01</accession>
<reference evidence="2 3" key="1">
    <citation type="submission" date="2015-09" db="EMBL/GenBank/DDBJ databases">
        <authorList>
            <consortium name="Swine Surveillance"/>
        </authorList>
    </citation>
    <scope>NUCLEOTIDE SEQUENCE [LARGE SCALE GENOMIC DNA]</scope>
    <source>
        <strain evidence="2 3">CECT 4357</strain>
    </source>
</reference>
<protein>
    <recommendedName>
        <fullName evidence="4">Tetratricopeptide repeat-like domain-containing protein</fullName>
    </recommendedName>
</protein>
<keyword evidence="1" id="KW-0812">Transmembrane</keyword>